<dbReference type="PANTHER" id="PTHR42852">
    <property type="entry name" value="THIOL:DISULFIDE INTERCHANGE PROTEIN DSBE"/>
    <property type="match status" value="1"/>
</dbReference>
<organism evidence="7 8">
    <name type="scientific">Butyricimonas faecihominis</name>
    <dbReference type="NCBI Taxonomy" id="1472416"/>
    <lineage>
        <taxon>Bacteria</taxon>
        <taxon>Pseudomonadati</taxon>
        <taxon>Bacteroidota</taxon>
        <taxon>Bacteroidia</taxon>
        <taxon>Bacteroidales</taxon>
        <taxon>Odoribacteraceae</taxon>
        <taxon>Butyricimonas</taxon>
    </lineage>
</organism>
<dbReference type="RefSeq" id="WP_124316260.1">
    <property type="nucleotide sequence ID" value="NZ_AP028155.1"/>
</dbReference>
<accession>A0A7W6N0H1</accession>
<evidence type="ECO:0000313" key="8">
    <source>
        <dbReference type="Proteomes" id="UP000546007"/>
    </source>
</evidence>
<proteinExistence type="predicted"/>
<keyword evidence="3" id="KW-1015">Disulfide bond</keyword>
<dbReference type="PROSITE" id="PS51257">
    <property type="entry name" value="PROKAR_LIPOPROTEIN"/>
    <property type="match status" value="1"/>
</dbReference>
<dbReference type="InterPro" id="IPR050553">
    <property type="entry name" value="Thioredoxin_ResA/DsbE_sf"/>
</dbReference>
<evidence type="ECO:0000313" key="7">
    <source>
        <dbReference type="EMBL" id="MBB4027979.1"/>
    </source>
</evidence>
<dbReference type="Proteomes" id="UP000546007">
    <property type="component" value="Unassembled WGS sequence"/>
</dbReference>
<dbReference type="GO" id="GO:0016209">
    <property type="term" value="F:antioxidant activity"/>
    <property type="evidence" value="ECO:0007669"/>
    <property type="project" value="InterPro"/>
</dbReference>
<dbReference type="EMBL" id="JACIES010000015">
    <property type="protein sequence ID" value="MBB4027979.1"/>
    <property type="molecule type" value="Genomic_DNA"/>
</dbReference>
<dbReference type="GO" id="GO:0016853">
    <property type="term" value="F:isomerase activity"/>
    <property type="evidence" value="ECO:0007669"/>
    <property type="project" value="UniProtKB-KW"/>
</dbReference>
<dbReference type="Gene3D" id="3.40.30.10">
    <property type="entry name" value="Glutaredoxin"/>
    <property type="match status" value="1"/>
</dbReference>
<evidence type="ECO:0000256" key="3">
    <source>
        <dbReference type="ARBA" id="ARBA00023157"/>
    </source>
</evidence>
<dbReference type="SUPFAM" id="SSF52833">
    <property type="entry name" value="Thioredoxin-like"/>
    <property type="match status" value="1"/>
</dbReference>
<evidence type="ECO:0000256" key="4">
    <source>
        <dbReference type="ARBA" id="ARBA00023284"/>
    </source>
</evidence>
<protein>
    <submittedName>
        <fullName evidence="7">Thiol-disulfide isomerase/thioredoxin</fullName>
    </submittedName>
</protein>
<sequence>MKTSVKSFVVLISCGLFACQPGKQIIQGETGDLNTNKMYLCEVVSDYWKSHRAVDSADVIDGKFMFELENVQPELYFLGDSPNHGGYFFLDGKRIKVQPENVTEEEIFWKVEGAFLDQKYRAFMEQWDEATFKQITDSLDALFFQARDAGNREEMARIKEESMHYYDEGRIRSDALVKEVLKKNKENSFGMYLYYYKQFQHKDFPTLEEITAEKAYVESFGAAAKNTRYLPWVMEKLGKYEGCAIGHEAPEIVGKDTLGNELKLSDLRGNYVLVDFWNSYCHWCREETPALKRALEHFAGKNFKILGVSSDRVKKLWMDAIHEDGSYWDHLMLEKGDDVMDRYCIKGIPHIILVGPDGKILAKELRGQDLIDVPDQFVK</sequence>
<dbReference type="PANTHER" id="PTHR42852:SF6">
    <property type="entry name" value="THIOL:DISULFIDE INTERCHANGE PROTEIN DSBE"/>
    <property type="match status" value="1"/>
</dbReference>
<comment type="caution">
    <text evidence="7">The sequence shown here is derived from an EMBL/GenBank/DDBJ whole genome shotgun (WGS) entry which is preliminary data.</text>
</comment>
<feature type="chain" id="PRO_5031411889" evidence="5">
    <location>
        <begin position="19"/>
        <end position="379"/>
    </location>
</feature>
<evidence type="ECO:0000256" key="5">
    <source>
        <dbReference type="SAM" id="SignalP"/>
    </source>
</evidence>
<dbReference type="InterPro" id="IPR036249">
    <property type="entry name" value="Thioredoxin-like_sf"/>
</dbReference>
<feature type="domain" description="Thioredoxin" evidence="6">
    <location>
        <begin position="243"/>
        <end position="379"/>
    </location>
</feature>
<dbReference type="GeneID" id="93101341"/>
<reference evidence="7 8" key="1">
    <citation type="submission" date="2020-08" db="EMBL/GenBank/DDBJ databases">
        <title>Genomic Encyclopedia of Type Strains, Phase IV (KMG-IV): sequencing the most valuable type-strain genomes for metagenomic binning, comparative biology and taxonomic classification.</title>
        <authorList>
            <person name="Goeker M."/>
        </authorList>
    </citation>
    <scope>NUCLEOTIDE SEQUENCE [LARGE SCALE GENOMIC DNA]</scope>
    <source>
        <strain evidence="7 8">DSM 105721</strain>
    </source>
</reference>
<keyword evidence="7" id="KW-0413">Isomerase</keyword>
<dbReference type="CDD" id="cd02966">
    <property type="entry name" value="TlpA_like_family"/>
    <property type="match status" value="1"/>
</dbReference>
<dbReference type="InterPro" id="IPR000866">
    <property type="entry name" value="AhpC/TSA"/>
</dbReference>
<keyword evidence="4" id="KW-0676">Redox-active center</keyword>
<evidence type="ECO:0000256" key="1">
    <source>
        <dbReference type="ARBA" id="ARBA00004196"/>
    </source>
</evidence>
<dbReference type="Pfam" id="PF00578">
    <property type="entry name" value="AhpC-TSA"/>
    <property type="match status" value="1"/>
</dbReference>
<keyword evidence="8" id="KW-1185">Reference proteome</keyword>
<dbReference type="GO" id="GO:0017004">
    <property type="term" value="P:cytochrome complex assembly"/>
    <property type="evidence" value="ECO:0007669"/>
    <property type="project" value="UniProtKB-KW"/>
</dbReference>
<name>A0A7W6N0H1_9BACT</name>
<dbReference type="InterPro" id="IPR025380">
    <property type="entry name" value="DUF4369"/>
</dbReference>
<feature type="signal peptide" evidence="5">
    <location>
        <begin position="1"/>
        <end position="18"/>
    </location>
</feature>
<dbReference type="PROSITE" id="PS51352">
    <property type="entry name" value="THIOREDOXIN_2"/>
    <property type="match status" value="1"/>
</dbReference>
<dbReference type="GO" id="GO:0016491">
    <property type="term" value="F:oxidoreductase activity"/>
    <property type="evidence" value="ECO:0007669"/>
    <property type="project" value="InterPro"/>
</dbReference>
<comment type="subcellular location">
    <subcellularLocation>
        <location evidence="1">Cell envelope</location>
    </subcellularLocation>
</comment>
<gene>
    <name evidence="7" type="ORF">GGR14_003800</name>
</gene>
<keyword evidence="2" id="KW-0201">Cytochrome c-type biogenesis</keyword>
<keyword evidence="5" id="KW-0732">Signal</keyword>
<dbReference type="GO" id="GO:0030313">
    <property type="term" value="C:cell envelope"/>
    <property type="evidence" value="ECO:0007669"/>
    <property type="project" value="UniProtKB-SubCell"/>
</dbReference>
<dbReference type="Pfam" id="PF14289">
    <property type="entry name" value="DUF4369"/>
    <property type="match status" value="1"/>
</dbReference>
<evidence type="ECO:0000256" key="2">
    <source>
        <dbReference type="ARBA" id="ARBA00022748"/>
    </source>
</evidence>
<dbReference type="AlphaFoldDB" id="A0A7W6N0H1"/>
<dbReference type="OrthoDB" id="979391at2"/>
<evidence type="ECO:0000259" key="6">
    <source>
        <dbReference type="PROSITE" id="PS51352"/>
    </source>
</evidence>
<dbReference type="InterPro" id="IPR013766">
    <property type="entry name" value="Thioredoxin_domain"/>
</dbReference>